<evidence type="ECO:0000256" key="2">
    <source>
        <dbReference type="SAM" id="MobiDB-lite"/>
    </source>
</evidence>
<sequence>MSNLRKKQTCKVHHVASEGDITKLDPENPLLYLSRRQKRPRNETQDKSEEVLGDQCLKEELLDLLTNWKKDQDVALSKLSLDITELKKQKSVIQASNTQLEQSLQFILQQYEDMKDKFLILERDRKEKLNYITTLESKLEEMQKRSRF</sequence>
<proteinExistence type="predicted"/>
<evidence type="ECO:0000256" key="1">
    <source>
        <dbReference type="SAM" id="Coils"/>
    </source>
</evidence>
<feature type="coiled-coil region" evidence="1">
    <location>
        <begin position="97"/>
        <end position="145"/>
    </location>
</feature>
<name>A0A8S4QDW1_9NEOP</name>
<keyword evidence="1" id="KW-0175">Coiled coil</keyword>
<accession>A0A8S4QDW1</accession>
<dbReference type="OrthoDB" id="7251849at2759"/>
<comment type="caution">
    <text evidence="3">The sequence shown here is derived from an EMBL/GenBank/DDBJ whole genome shotgun (WGS) entry which is preliminary data.</text>
</comment>
<organism evidence="3 4">
    <name type="scientific">Pararge aegeria aegeria</name>
    <dbReference type="NCBI Taxonomy" id="348720"/>
    <lineage>
        <taxon>Eukaryota</taxon>
        <taxon>Metazoa</taxon>
        <taxon>Ecdysozoa</taxon>
        <taxon>Arthropoda</taxon>
        <taxon>Hexapoda</taxon>
        <taxon>Insecta</taxon>
        <taxon>Pterygota</taxon>
        <taxon>Neoptera</taxon>
        <taxon>Endopterygota</taxon>
        <taxon>Lepidoptera</taxon>
        <taxon>Glossata</taxon>
        <taxon>Ditrysia</taxon>
        <taxon>Papilionoidea</taxon>
        <taxon>Nymphalidae</taxon>
        <taxon>Satyrinae</taxon>
        <taxon>Satyrini</taxon>
        <taxon>Parargina</taxon>
        <taxon>Pararge</taxon>
    </lineage>
</organism>
<feature type="compositionally biased region" description="Basic and acidic residues" evidence="2">
    <location>
        <begin position="40"/>
        <end position="50"/>
    </location>
</feature>
<gene>
    <name evidence="3" type="primary">jg3171</name>
    <name evidence="3" type="ORF">PAEG_LOCUS815</name>
</gene>
<protein>
    <submittedName>
        <fullName evidence="3">Jg3171 protein</fullName>
    </submittedName>
</protein>
<feature type="region of interest" description="Disordered" evidence="2">
    <location>
        <begin position="31"/>
        <end position="50"/>
    </location>
</feature>
<evidence type="ECO:0000313" key="3">
    <source>
        <dbReference type="EMBL" id="CAH2208199.1"/>
    </source>
</evidence>
<evidence type="ECO:0000313" key="4">
    <source>
        <dbReference type="Proteomes" id="UP000838756"/>
    </source>
</evidence>
<dbReference type="EMBL" id="CAKXAJ010002626">
    <property type="protein sequence ID" value="CAH2208199.1"/>
    <property type="molecule type" value="Genomic_DNA"/>
</dbReference>
<reference evidence="3" key="1">
    <citation type="submission" date="2022-03" db="EMBL/GenBank/DDBJ databases">
        <authorList>
            <person name="Lindestad O."/>
        </authorList>
    </citation>
    <scope>NUCLEOTIDE SEQUENCE</scope>
</reference>
<keyword evidence="4" id="KW-1185">Reference proteome</keyword>
<dbReference type="Proteomes" id="UP000838756">
    <property type="component" value="Unassembled WGS sequence"/>
</dbReference>
<dbReference type="AlphaFoldDB" id="A0A8S4QDW1"/>